<dbReference type="STRING" id="1075417.SAMN05421823_110192"/>
<dbReference type="Pfam" id="PF01420">
    <property type="entry name" value="Methylase_S"/>
    <property type="match status" value="1"/>
</dbReference>
<dbReference type="CDD" id="cd17254">
    <property type="entry name" value="RMtype1_S_FclI-TRD1-CR1_like"/>
    <property type="match status" value="1"/>
</dbReference>
<dbReference type="EMBL" id="FNFO01000010">
    <property type="protein sequence ID" value="SDM11093.1"/>
    <property type="molecule type" value="Genomic_DNA"/>
</dbReference>
<keyword evidence="6" id="KW-1185">Reference proteome</keyword>
<dbReference type="Gene3D" id="3.90.220.20">
    <property type="entry name" value="DNA methylase specificity domains"/>
    <property type="match status" value="2"/>
</dbReference>
<evidence type="ECO:0000256" key="2">
    <source>
        <dbReference type="ARBA" id="ARBA00022747"/>
    </source>
</evidence>
<gene>
    <name evidence="5" type="ORF">SAMN05421823_110192</name>
</gene>
<dbReference type="AlphaFoldDB" id="A0A1G9QJD3"/>
<dbReference type="GO" id="GO:0009307">
    <property type="term" value="P:DNA restriction-modification system"/>
    <property type="evidence" value="ECO:0007669"/>
    <property type="project" value="UniProtKB-KW"/>
</dbReference>
<evidence type="ECO:0000313" key="6">
    <source>
        <dbReference type="Proteomes" id="UP000198510"/>
    </source>
</evidence>
<feature type="domain" description="Type I restriction modification DNA specificity" evidence="4">
    <location>
        <begin position="221"/>
        <end position="388"/>
    </location>
</feature>
<protein>
    <submittedName>
        <fullName evidence="5">Type I restriction enzyme, S subunit</fullName>
    </submittedName>
</protein>
<dbReference type="InterPro" id="IPR052021">
    <property type="entry name" value="Type-I_RS_S_subunit"/>
</dbReference>
<dbReference type="InterPro" id="IPR044946">
    <property type="entry name" value="Restrct_endonuc_typeI_TRD_sf"/>
</dbReference>
<evidence type="ECO:0000259" key="4">
    <source>
        <dbReference type="Pfam" id="PF01420"/>
    </source>
</evidence>
<dbReference type="SUPFAM" id="SSF116734">
    <property type="entry name" value="DNA methylase specificity domain"/>
    <property type="match status" value="2"/>
</dbReference>
<proteinExistence type="inferred from homology"/>
<name>A0A1G9QJD3_9BACT</name>
<dbReference type="OrthoDB" id="825893at2"/>
<comment type="similarity">
    <text evidence="1">Belongs to the type-I restriction system S methylase family.</text>
</comment>
<dbReference type="RefSeq" id="WP_143017419.1">
    <property type="nucleotide sequence ID" value="NZ_FNFO01000010.1"/>
</dbReference>
<accession>A0A1G9QJD3</accession>
<dbReference type="PANTHER" id="PTHR30408">
    <property type="entry name" value="TYPE-1 RESTRICTION ENZYME ECOKI SPECIFICITY PROTEIN"/>
    <property type="match status" value="1"/>
</dbReference>
<dbReference type="Proteomes" id="UP000198510">
    <property type="component" value="Unassembled WGS sequence"/>
</dbReference>
<reference evidence="5 6" key="1">
    <citation type="submission" date="2016-10" db="EMBL/GenBank/DDBJ databases">
        <authorList>
            <person name="de Groot N.N."/>
        </authorList>
    </citation>
    <scope>NUCLEOTIDE SEQUENCE [LARGE SCALE GENOMIC DNA]</scope>
    <source>
        <strain evidence="5 6">DSM 25186</strain>
    </source>
</reference>
<keyword evidence="3" id="KW-0238">DNA-binding</keyword>
<evidence type="ECO:0000313" key="5">
    <source>
        <dbReference type="EMBL" id="SDM11093.1"/>
    </source>
</evidence>
<sequence length="399" mass="46323">METVTDTLTLKHLDKSTWKTYRFDQIAKNVNERVDPTQTDLDVYVGLEHLDSESIHIKRTGKRDDVSGTKLRFYPGDVIFGRRRAYQRKAAVTTCDGFCSAHALVLRAKPDVIDPRLFPFFLHSDAFMHRAVDISVGSLSPTINWGTLKKEEFLLPPPDQQARLAELLWAADEVVERDKKVLNKTEVALEIRLKNYFEFPATISSKRQSQYVKTEIGWMPANYQLVQQKEVVDFINGRAYKKQEWEESGVPVIRLQNLTGTGENFYYSNLKLPEKNYCEDGDLLYMWSATFGAVIWRGDRAIFHYHIWNVKCKEDRIRQQFMYYNLEEITRRMMRQVSGSTMPHITKEGMEKLKIGLPPIEVQDEIVLVLDKISGAISLMKLKITNSMELRRALINQIF</sequence>
<dbReference type="InterPro" id="IPR000055">
    <property type="entry name" value="Restrct_endonuc_typeI_TRD"/>
</dbReference>
<organism evidence="5 6">
    <name type="scientific">Catalinimonas alkaloidigena</name>
    <dbReference type="NCBI Taxonomy" id="1075417"/>
    <lineage>
        <taxon>Bacteria</taxon>
        <taxon>Pseudomonadati</taxon>
        <taxon>Bacteroidota</taxon>
        <taxon>Cytophagia</taxon>
        <taxon>Cytophagales</taxon>
        <taxon>Catalimonadaceae</taxon>
        <taxon>Catalinimonas</taxon>
    </lineage>
</organism>
<evidence type="ECO:0000256" key="3">
    <source>
        <dbReference type="ARBA" id="ARBA00023125"/>
    </source>
</evidence>
<keyword evidence="2" id="KW-0680">Restriction system</keyword>
<dbReference type="GO" id="GO:0003677">
    <property type="term" value="F:DNA binding"/>
    <property type="evidence" value="ECO:0007669"/>
    <property type="project" value="UniProtKB-KW"/>
</dbReference>
<evidence type="ECO:0000256" key="1">
    <source>
        <dbReference type="ARBA" id="ARBA00010923"/>
    </source>
</evidence>
<dbReference type="PANTHER" id="PTHR30408:SF12">
    <property type="entry name" value="TYPE I RESTRICTION ENZYME MJAVIII SPECIFICITY SUBUNIT"/>
    <property type="match status" value="1"/>
</dbReference>